<sequence length="169" mass="19008">MKNKVWTFLKQGIQFLVLCWVISTAVDWWRKPEQPVDFARQPVTLLSGKTVTLNDLSKEQTAVVYFWGSWCGICTYTSPTVNRLYEAGIPVVSVALQSGSDDEVRAYLADKQFGFDTVNDSDGRLSASWKVAATPTIAVMKNGKMVHNTSGLSSYWGLRTRIWLSDLLY</sequence>
<feature type="domain" description="Thioredoxin" evidence="1">
    <location>
        <begin position="30"/>
        <end position="169"/>
    </location>
</feature>
<name>A0A448VNN7_9NEIS</name>
<dbReference type="InterPro" id="IPR050553">
    <property type="entry name" value="Thioredoxin_ResA/DsbE_sf"/>
</dbReference>
<dbReference type="InterPro" id="IPR000866">
    <property type="entry name" value="AhpC/TSA"/>
</dbReference>
<organism evidence="2 3">
    <name type="scientific">Neisseria weaveri</name>
    <dbReference type="NCBI Taxonomy" id="28091"/>
    <lineage>
        <taxon>Bacteria</taxon>
        <taxon>Pseudomonadati</taxon>
        <taxon>Pseudomonadota</taxon>
        <taxon>Betaproteobacteria</taxon>
        <taxon>Neisseriales</taxon>
        <taxon>Neisseriaceae</taxon>
        <taxon>Neisseria</taxon>
    </lineage>
</organism>
<dbReference type="Gene3D" id="3.40.30.10">
    <property type="entry name" value="Glutaredoxin"/>
    <property type="match status" value="1"/>
</dbReference>
<accession>A0A448VNN7</accession>
<evidence type="ECO:0000313" key="3">
    <source>
        <dbReference type="Proteomes" id="UP000272771"/>
    </source>
</evidence>
<dbReference type="PANTHER" id="PTHR42852">
    <property type="entry name" value="THIOL:DISULFIDE INTERCHANGE PROTEIN DSBE"/>
    <property type="match status" value="1"/>
</dbReference>
<reference evidence="2 3" key="1">
    <citation type="submission" date="2018-12" db="EMBL/GenBank/DDBJ databases">
        <authorList>
            <consortium name="Pathogen Informatics"/>
        </authorList>
    </citation>
    <scope>NUCLEOTIDE SEQUENCE [LARGE SCALE GENOMIC DNA]</scope>
    <source>
        <strain evidence="2 3">NCTC12742</strain>
    </source>
</reference>
<dbReference type="Pfam" id="PF00578">
    <property type="entry name" value="AhpC-TSA"/>
    <property type="match status" value="1"/>
</dbReference>
<evidence type="ECO:0000259" key="1">
    <source>
        <dbReference type="PROSITE" id="PS51352"/>
    </source>
</evidence>
<keyword evidence="3" id="KW-1185">Reference proteome</keyword>
<dbReference type="PROSITE" id="PS51352">
    <property type="entry name" value="THIOREDOXIN_2"/>
    <property type="match status" value="1"/>
</dbReference>
<dbReference type="RefSeq" id="WP_004284522.1">
    <property type="nucleotide sequence ID" value="NZ_CAUJRG010000010.1"/>
</dbReference>
<dbReference type="SUPFAM" id="SSF52833">
    <property type="entry name" value="Thioredoxin-like"/>
    <property type="match status" value="1"/>
</dbReference>
<dbReference type="PANTHER" id="PTHR42852:SF17">
    <property type="entry name" value="THIOREDOXIN-LIKE PROTEIN HI_1115"/>
    <property type="match status" value="1"/>
</dbReference>
<protein>
    <submittedName>
        <fullName evidence="2">Periplasmic thioredoxin</fullName>
    </submittedName>
</protein>
<proteinExistence type="predicted"/>
<dbReference type="EMBL" id="LR134533">
    <property type="protein sequence ID" value="VEJ51284.1"/>
    <property type="molecule type" value="Genomic_DNA"/>
</dbReference>
<dbReference type="OrthoDB" id="9811352at2"/>
<dbReference type="InterPro" id="IPR013766">
    <property type="entry name" value="Thioredoxin_domain"/>
</dbReference>
<dbReference type="CDD" id="cd03011">
    <property type="entry name" value="TlpA_like_ScsD_MtbDsbE"/>
    <property type="match status" value="1"/>
</dbReference>
<dbReference type="InterPro" id="IPR036249">
    <property type="entry name" value="Thioredoxin-like_sf"/>
</dbReference>
<dbReference type="AlphaFoldDB" id="A0A448VNN7"/>
<dbReference type="GO" id="GO:0016209">
    <property type="term" value="F:antioxidant activity"/>
    <property type="evidence" value="ECO:0007669"/>
    <property type="project" value="InterPro"/>
</dbReference>
<dbReference type="GO" id="GO:0016491">
    <property type="term" value="F:oxidoreductase activity"/>
    <property type="evidence" value="ECO:0007669"/>
    <property type="project" value="InterPro"/>
</dbReference>
<dbReference type="STRING" id="28091.SAMEA3174300_01786"/>
<dbReference type="Proteomes" id="UP000272771">
    <property type="component" value="Chromosome"/>
</dbReference>
<gene>
    <name evidence="2" type="primary">resA_2</name>
    <name evidence="2" type="ORF">NCTC12742_01163</name>
</gene>
<evidence type="ECO:0000313" key="2">
    <source>
        <dbReference type="EMBL" id="VEJ51284.1"/>
    </source>
</evidence>